<dbReference type="SMART" id="SM00470">
    <property type="entry name" value="ParB"/>
    <property type="match status" value="1"/>
</dbReference>
<dbReference type="EMBL" id="JAHQZT010000017">
    <property type="protein sequence ID" value="MBV0934152.1"/>
    <property type="molecule type" value="Genomic_DNA"/>
</dbReference>
<feature type="region of interest" description="Disordered" evidence="1">
    <location>
        <begin position="253"/>
        <end position="310"/>
    </location>
</feature>
<dbReference type="InterPro" id="IPR050336">
    <property type="entry name" value="Chromosome_partition/occlusion"/>
</dbReference>
<protein>
    <submittedName>
        <fullName evidence="3">ParB/RepB/Spo0J family partition protein</fullName>
    </submittedName>
</protein>
<accession>A0ABS6MCX5</accession>
<dbReference type="InterPro" id="IPR003115">
    <property type="entry name" value="ParB_N"/>
</dbReference>
<evidence type="ECO:0000259" key="2">
    <source>
        <dbReference type="SMART" id="SM00470"/>
    </source>
</evidence>
<feature type="compositionally biased region" description="Polar residues" evidence="1">
    <location>
        <begin position="288"/>
        <end position="297"/>
    </location>
</feature>
<reference evidence="3 4" key="1">
    <citation type="submission" date="2021-06" db="EMBL/GenBank/DDBJ databases">
        <title>Bacterium isolated from marine sediment.</title>
        <authorList>
            <person name="Zhu K.-L."/>
            <person name="Du Z.-J."/>
            <person name="Liang Q.-Y."/>
        </authorList>
    </citation>
    <scope>NUCLEOTIDE SEQUENCE [LARGE SCALE GENOMIC DNA]</scope>
    <source>
        <strain evidence="3 4">A346</strain>
    </source>
</reference>
<keyword evidence="4" id="KW-1185">Reference proteome</keyword>
<comment type="caution">
    <text evidence="3">The sequence shown here is derived from an EMBL/GenBank/DDBJ whole genome shotgun (WGS) entry which is preliminary data.</text>
</comment>
<gene>
    <name evidence="3" type="ORF">KTN04_12465</name>
</gene>
<feature type="domain" description="ParB-like N-terminal" evidence="2">
    <location>
        <begin position="81"/>
        <end position="168"/>
    </location>
</feature>
<feature type="compositionally biased region" description="Basic and acidic residues" evidence="1">
    <location>
        <begin position="278"/>
        <end position="287"/>
    </location>
</feature>
<dbReference type="Pfam" id="PF02195">
    <property type="entry name" value="ParB_N"/>
    <property type="match status" value="1"/>
</dbReference>
<proteinExistence type="predicted"/>
<evidence type="ECO:0000313" key="4">
    <source>
        <dbReference type="Proteomes" id="UP000755551"/>
    </source>
</evidence>
<evidence type="ECO:0000313" key="3">
    <source>
        <dbReference type="EMBL" id="MBV0934152.1"/>
    </source>
</evidence>
<organism evidence="3 4">
    <name type="scientific">Marinobacterium weihaiense</name>
    <dbReference type="NCBI Taxonomy" id="2851016"/>
    <lineage>
        <taxon>Bacteria</taxon>
        <taxon>Pseudomonadati</taxon>
        <taxon>Pseudomonadota</taxon>
        <taxon>Gammaproteobacteria</taxon>
        <taxon>Oceanospirillales</taxon>
        <taxon>Oceanospirillaceae</taxon>
        <taxon>Marinobacterium</taxon>
    </lineage>
</organism>
<dbReference type="PANTHER" id="PTHR33375:SF1">
    <property type="entry name" value="CHROMOSOME-PARTITIONING PROTEIN PARB-RELATED"/>
    <property type="match status" value="1"/>
</dbReference>
<sequence>MKPKVKIGSGVRPATSIDRLSSMQSGTGTKPKFLSISTALVDINPDNVRNTFKTLEEIEQFKATLEWPSDALNGGLDDPLEWLDSAPKATDTHALSSFKRIVEMALSIQKLGQLQPAGAVAVDGRYRVILGSTRVMACSLLNREVEIHLLPDAIDSTTKLMAHLAENTKRENLTFTETADGYYRLFSLLIESGAIETITRKEVMSRLSLSRTHALRWRSVLVAALEDKTYQNKLLSGEFRSLAQAYDDVRSEFPNTHKQHRTTPIKTSETIIPATESGSKDDKHDGSTKGSNGSSPPDFNEANGENSDDRALHFPEDFEQLTRFIFNSTVRQLQNHKPDLAGRIQSHIENNGISVRSKADALEHINWLMDVAASHFSKA</sequence>
<dbReference type="RefSeq" id="WP_217335559.1">
    <property type="nucleotide sequence ID" value="NZ_JAHQZT010000017.1"/>
</dbReference>
<evidence type="ECO:0000256" key="1">
    <source>
        <dbReference type="SAM" id="MobiDB-lite"/>
    </source>
</evidence>
<dbReference type="PANTHER" id="PTHR33375">
    <property type="entry name" value="CHROMOSOME-PARTITIONING PROTEIN PARB-RELATED"/>
    <property type="match status" value="1"/>
</dbReference>
<dbReference type="Proteomes" id="UP000755551">
    <property type="component" value="Unassembled WGS sequence"/>
</dbReference>
<name>A0ABS6MCX5_9GAMM</name>